<dbReference type="AlphaFoldDB" id="A0A1Y3BGC0"/>
<comment type="caution">
    <text evidence="1">The sequence shown here is derived from an EMBL/GenBank/DDBJ whole genome shotgun (WGS) entry which is preliminary data.</text>
</comment>
<gene>
    <name evidence="1" type="ORF">BLA29_014923</name>
</gene>
<dbReference type="EMBL" id="MUJZ01020535">
    <property type="protein sequence ID" value="OTF79970.1"/>
    <property type="molecule type" value="Genomic_DNA"/>
</dbReference>
<organism evidence="1 2">
    <name type="scientific">Euroglyphus maynei</name>
    <name type="common">Mayne's house dust mite</name>
    <dbReference type="NCBI Taxonomy" id="6958"/>
    <lineage>
        <taxon>Eukaryota</taxon>
        <taxon>Metazoa</taxon>
        <taxon>Ecdysozoa</taxon>
        <taxon>Arthropoda</taxon>
        <taxon>Chelicerata</taxon>
        <taxon>Arachnida</taxon>
        <taxon>Acari</taxon>
        <taxon>Acariformes</taxon>
        <taxon>Sarcoptiformes</taxon>
        <taxon>Astigmata</taxon>
        <taxon>Psoroptidia</taxon>
        <taxon>Analgoidea</taxon>
        <taxon>Pyroglyphidae</taxon>
        <taxon>Pyroglyphinae</taxon>
        <taxon>Euroglyphus</taxon>
    </lineage>
</organism>
<protein>
    <recommendedName>
        <fullName evidence="3">Immunoglobulin I-set domain-containing protein</fullName>
    </recommendedName>
</protein>
<evidence type="ECO:0000313" key="2">
    <source>
        <dbReference type="Proteomes" id="UP000194236"/>
    </source>
</evidence>
<sequence length="63" mass="6862">SGTKQSDVLAKLTKNGLPVLAKDVEIVVKEDKVVITFKKPSRDDSGKYEFTLSNSQGEAKLPL</sequence>
<reference evidence="1 2" key="1">
    <citation type="submission" date="2017-03" db="EMBL/GenBank/DDBJ databases">
        <title>Genome Survey of Euroglyphus maynei.</title>
        <authorList>
            <person name="Arlian L.G."/>
            <person name="Morgan M.S."/>
            <person name="Rider S.D."/>
        </authorList>
    </citation>
    <scope>NUCLEOTIDE SEQUENCE [LARGE SCALE GENOMIC DNA]</scope>
    <source>
        <strain evidence="1">Arlian Lab</strain>
        <tissue evidence="1">Whole body</tissue>
    </source>
</reference>
<feature type="non-terminal residue" evidence="1">
    <location>
        <position position="1"/>
    </location>
</feature>
<dbReference type="InterPro" id="IPR036179">
    <property type="entry name" value="Ig-like_dom_sf"/>
</dbReference>
<name>A0A1Y3BGC0_EURMA</name>
<evidence type="ECO:0008006" key="3">
    <source>
        <dbReference type="Google" id="ProtNLM"/>
    </source>
</evidence>
<proteinExistence type="predicted"/>
<evidence type="ECO:0000313" key="1">
    <source>
        <dbReference type="EMBL" id="OTF79970.1"/>
    </source>
</evidence>
<keyword evidence="2" id="KW-1185">Reference proteome</keyword>
<accession>A0A1Y3BGC0</accession>
<dbReference type="Gene3D" id="2.60.40.10">
    <property type="entry name" value="Immunoglobulins"/>
    <property type="match status" value="1"/>
</dbReference>
<dbReference type="Proteomes" id="UP000194236">
    <property type="component" value="Unassembled WGS sequence"/>
</dbReference>
<dbReference type="SUPFAM" id="SSF48726">
    <property type="entry name" value="Immunoglobulin"/>
    <property type="match status" value="1"/>
</dbReference>
<feature type="non-terminal residue" evidence="1">
    <location>
        <position position="63"/>
    </location>
</feature>
<dbReference type="InterPro" id="IPR013783">
    <property type="entry name" value="Ig-like_fold"/>
</dbReference>